<dbReference type="PANTHER" id="PTHR11802:SF254">
    <property type="entry name" value="SERINE CARBOXYPEPTIDASE-LIKE 20"/>
    <property type="match status" value="1"/>
</dbReference>
<dbReference type="GO" id="GO:0016747">
    <property type="term" value="F:acyltransferase activity, transferring groups other than amino-acyl groups"/>
    <property type="evidence" value="ECO:0007669"/>
    <property type="project" value="TreeGrafter"/>
</dbReference>
<evidence type="ECO:0000256" key="1">
    <source>
        <dbReference type="ARBA" id="ARBA00009431"/>
    </source>
</evidence>
<dbReference type="Proteomes" id="UP001465755">
    <property type="component" value="Unassembled WGS sequence"/>
</dbReference>
<gene>
    <name evidence="3" type="ORF">WJX73_001313</name>
</gene>
<keyword evidence="2" id="KW-0645">Protease</keyword>
<dbReference type="AlphaFoldDB" id="A0AAW1P279"/>
<dbReference type="InterPro" id="IPR029058">
    <property type="entry name" value="AB_hydrolase_fold"/>
</dbReference>
<accession>A0AAW1P279</accession>
<feature type="chain" id="PRO_5043095715" description="Carboxypeptidase" evidence="2">
    <location>
        <begin position="21"/>
        <end position="526"/>
    </location>
</feature>
<dbReference type="EC" id="3.4.16.-" evidence="2"/>
<keyword evidence="2" id="KW-0732">Signal</keyword>
<dbReference type="SUPFAM" id="SSF53474">
    <property type="entry name" value="alpha/beta-Hydrolases"/>
    <property type="match status" value="1"/>
</dbReference>
<dbReference type="GO" id="GO:0004185">
    <property type="term" value="F:serine-type carboxypeptidase activity"/>
    <property type="evidence" value="ECO:0007669"/>
    <property type="project" value="UniProtKB-UniRule"/>
</dbReference>
<evidence type="ECO:0000313" key="3">
    <source>
        <dbReference type="EMBL" id="KAK9804123.1"/>
    </source>
</evidence>
<evidence type="ECO:0000256" key="2">
    <source>
        <dbReference type="RuleBase" id="RU361156"/>
    </source>
</evidence>
<dbReference type="EMBL" id="JALJOQ010000052">
    <property type="protein sequence ID" value="KAK9804123.1"/>
    <property type="molecule type" value="Genomic_DNA"/>
</dbReference>
<dbReference type="InterPro" id="IPR018202">
    <property type="entry name" value="Ser_caboxypep_ser_AS"/>
</dbReference>
<dbReference type="PROSITE" id="PS00131">
    <property type="entry name" value="CARBOXYPEPT_SER_SER"/>
    <property type="match status" value="1"/>
</dbReference>
<organism evidence="3 4">
    <name type="scientific">Symbiochloris irregularis</name>
    <dbReference type="NCBI Taxonomy" id="706552"/>
    <lineage>
        <taxon>Eukaryota</taxon>
        <taxon>Viridiplantae</taxon>
        <taxon>Chlorophyta</taxon>
        <taxon>core chlorophytes</taxon>
        <taxon>Trebouxiophyceae</taxon>
        <taxon>Trebouxiales</taxon>
        <taxon>Trebouxiaceae</taxon>
        <taxon>Symbiochloris</taxon>
    </lineage>
</organism>
<keyword evidence="4" id="KW-1185">Reference proteome</keyword>
<keyword evidence="2" id="KW-0378">Hydrolase</keyword>
<reference evidence="3 4" key="1">
    <citation type="journal article" date="2024" name="Nat. Commun.">
        <title>Phylogenomics reveals the evolutionary origins of lichenization in chlorophyte algae.</title>
        <authorList>
            <person name="Puginier C."/>
            <person name="Libourel C."/>
            <person name="Otte J."/>
            <person name="Skaloud P."/>
            <person name="Haon M."/>
            <person name="Grisel S."/>
            <person name="Petersen M."/>
            <person name="Berrin J.G."/>
            <person name="Delaux P.M."/>
            <person name="Dal Grande F."/>
            <person name="Keller J."/>
        </authorList>
    </citation>
    <scope>NUCLEOTIDE SEQUENCE [LARGE SCALE GENOMIC DNA]</scope>
    <source>
        <strain evidence="3 4">SAG 2036</strain>
    </source>
</reference>
<feature type="signal peptide" evidence="2">
    <location>
        <begin position="1"/>
        <end position="20"/>
    </location>
</feature>
<dbReference type="InterPro" id="IPR033124">
    <property type="entry name" value="Ser_caboxypep_his_AS"/>
</dbReference>
<dbReference type="PANTHER" id="PTHR11802">
    <property type="entry name" value="SERINE PROTEASE FAMILY S10 SERINE CARBOXYPEPTIDASE"/>
    <property type="match status" value="1"/>
</dbReference>
<dbReference type="PROSITE" id="PS00560">
    <property type="entry name" value="CARBOXYPEPT_SER_HIS"/>
    <property type="match status" value="1"/>
</dbReference>
<evidence type="ECO:0000313" key="4">
    <source>
        <dbReference type="Proteomes" id="UP001465755"/>
    </source>
</evidence>
<dbReference type="GO" id="GO:0019748">
    <property type="term" value="P:secondary metabolic process"/>
    <property type="evidence" value="ECO:0007669"/>
    <property type="project" value="TreeGrafter"/>
</dbReference>
<keyword evidence="2" id="KW-0121">Carboxypeptidase</keyword>
<comment type="caution">
    <text evidence="3">The sequence shown here is derived from an EMBL/GenBank/DDBJ whole genome shotgun (WGS) entry which is preliminary data.</text>
</comment>
<sequence>MAARLLPTLLIATLSCGALAQYGPAASEIKTFPGFSGTLPSKQYGGYINIPGTEKELYYILVTSENDPATDPIVLWLNGGPGCSSLGGGYVEENGPFSYQPSPATGSLLYNNITLTTNPYSWSKVANMLYIDSPAGVGLSYSTNPADYTTDDYQTTQDAYQAILQWFEKYPYFLSHDFYITGESYAGVYVPLISSLVLDGIGRGVEPELNFKGYAIGNPSTDGSTNYDENGLYQGFHLISQNLLNALNEYECPNSIDNFNASNPDGNATAGLDAPLCASMADAVNNNVQDVFNYDLLKSCFYGQQTFNAFIFNQSVALLAKEGIDFEDTLDIYQPLDDYCDYDDRIAHKFLNDFSVRDAMHAAPFANKNETLAGFFEMCTTRVNYTVLVESTIPYHMHNIARGARVLVYSGDHDTVVPTPGTEHWTSRVGAGLGQVADWAPWYIANPDSFGIQVGGYLTQYNGLDFLTIRNAGHQVPTTQPKAALAFFSSWLTSSLNETTATPASFVMSELFPAPLTSGDAVAVSA</sequence>
<dbReference type="Gene3D" id="3.40.50.1820">
    <property type="entry name" value="alpha/beta hydrolase"/>
    <property type="match status" value="1"/>
</dbReference>
<dbReference type="Pfam" id="PF00450">
    <property type="entry name" value="Peptidase_S10"/>
    <property type="match status" value="1"/>
</dbReference>
<dbReference type="PRINTS" id="PR00724">
    <property type="entry name" value="CRBOXYPTASEC"/>
</dbReference>
<dbReference type="PROSITE" id="PS51257">
    <property type="entry name" value="PROKAR_LIPOPROTEIN"/>
    <property type="match status" value="1"/>
</dbReference>
<dbReference type="InterPro" id="IPR001563">
    <property type="entry name" value="Peptidase_S10"/>
</dbReference>
<proteinExistence type="inferred from homology"/>
<comment type="similarity">
    <text evidence="1 2">Belongs to the peptidase S10 family.</text>
</comment>
<dbReference type="GO" id="GO:0006508">
    <property type="term" value="P:proteolysis"/>
    <property type="evidence" value="ECO:0007669"/>
    <property type="project" value="UniProtKB-KW"/>
</dbReference>
<name>A0AAW1P279_9CHLO</name>
<protein>
    <recommendedName>
        <fullName evidence="2">Carboxypeptidase</fullName>
        <ecNumber evidence="2">3.4.16.-</ecNumber>
    </recommendedName>
</protein>